<evidence type="ECO:0000256" key="6">
    <source>
        <dbReference type="ARBA" id="ARBA00023239"/>
    </source>
</evidence>
<dbReference type="InterPro" id="IPR002129">
    <property type="entry name" value="PyrdxlP-dep_de-COase"/>
</dbReference>
<comment type="similarity">
    <text evidence="2 7">Belongs to the group II decarboxylase family.</text>
</comment>
<sequence length="523" mass="58645">MSNSTASRAFANLNGNYELKGSAGRQQKAVTVDGVTLNGPLSDNRDGERFLEDAFQIIMNEAVKKGTDVTEKVCDWKEPGKLREMLDLELRETGENHERLLQRCHDVAKYSVKTSHPRFFNQLFAGLDHHSLAGRFLTEALNSSQYTYEVAPVFVLMEEVVLSTLRSLIGWDSGDGIFCPGGSISNLYAMNLARYRAFPEVKQRGLWAVPRLAVFTSKECHYSVGKSASVLGVGLQNVHPVKVDERGVMIPEDLDEQIEKAKSQGSVPFLVSATSGTTILGAFDPLDKIADVCGKHKLWFHVDAAWGGSALLSKKHKHLLKGIDRADSVAWNPHKMLMAGLQSSAFLMKDSSGLLKQCHSANATYLFQQDKFYDMSYDTGDKSIQCGRKVDCLKLWLMWKATGTLGLEQRVDRAFAYTRYLVEEMKKRGGFQLVVEPQFVNLCFWYVPPSLRGEEGSEGYQEKLSKVAPTIKERMVKKGSMMVGYQPHQDKVNFFRLVVISPQITRADLDFFLDEIEILGRDL</sequence>
<dbReference type="EMBL" id="JAHFZB010000052">
    <property type="protein sequence ID" value="KAK6466861.1"/>
    <property type="molecule type" value="Genomic_DNA"/>
</dbReference>
<keyword evidence="4" id="KW-0210">Decarboxylase</keyword>
<comment type="cofactor">
    <cofactor evidence="1 7">
        <name>pyridoxal 5'-phosphate</name>
        <dbReference type="ChEBI" id="CHEBI:597326"/>
    </cofactor>
</comment>
<dbReference type="Pfam" id="PF00282">
    <property type="entry name" value="Pyridoxal_deC"/>
    <property type="match status" value="1"/>
</dbReference>
<dbReference type="Proteomes" id="UP001369086">
    <property type="component" value="Unassembled WGS sequence"/>
</dbReference>
<dbReference type="SUPFAM" id="SSF53383">
    <property type="entry name" value="PLP-dependent transferases"/>
    <property type="match status" value="1"/>
</dbReference>
<comment type="caution">
    <text evidence="8">The sequence shown here is derived from an EMBL/GenBank/DDBJ whole genome shotgun (WGS) entry which is preliminary data.</text>
</comment>
<proteinExistence type="inferred from homology"/>
<evidence type="ECO:0000256" key="4">
    <source>
        <dbReference type="ARBA" id="ARBA00022793"/>
    </source>
</evidence>
<dbReference type="PANTHER" id="PTHR45677:SF8">
    <property type="entry name" value="CYSTEINE SULFINIC ACID DECARBOXYLASE"/>
    <property type="match status" value="1"/>
</dbReference>
<organism evidence="8 9">
    <name type="scientific">Huso huso</name>
    <name type="common">Beluga</name>
    <name type="synonym">Acipenser huso</name>
    <dbReference type="NCBI Taxonomy" id="61971"/>
    <lineage>
        <taxon>Eukaryota</taxon>
        <taxon>Metazoa</taxon>
        <taxon>Chordata</taxon>
        <taxon>Craniata</taxon>
        <taxon>Vertebrata</taxon>
        <taxon>Euteleostomi</taxon>
        <taxon>Actinopterygii</taxon>
        <taxon>Chondrostei</taxon>
        <taxon>Acipenseriformes</taxon>
        <taxon>Acipenseridae</taxon>
        <taxon>Huso</taxon>
    </lineage>
</organism>
<keyword evidence="6 7" id="KW-0456">Lyase</keyword>
<reference evidence="8 9" key="1">
    <citation type="submission" date="2021-05" db="EMBL/GenBank/DDBJ databases">
        <authorList>
            <person name="Zahm M."/>
            <person name="Klopp C."/>
            <person name="Cabau C."/>
            <person name="Kuhl H."/>
            <person name="Suciu R."/>
            <person name="Ciorpac M."/>
            <person name="Holostenco D."/>
            <person name="Gessner J."/>
            <person name="Wuertz S."/>
            <person name="Hohne C."/>
            <person name="Stock M."/>
            <person name="Gislard M."/>
            <person name="Lluch J."/>
            <person name="Milhes M."/>
            <person name="Lampietro C."/>
            <person name="Lopez Roques C."/>
            <person name="Donnadieu C."/>
            <person name="Du K."/>
            <person name="Schartl M."/>
            <person name="Guiguen Y."/>
        </authorList>
    </citation>
    <scope>NUCLEOTIDE SEQUENCE [LARGE SCALE GENOMIC DNA]</scope>
    <source>
        <strain evidence="8">Hh-F2</strain>
        <tissue evidence="8">Blood</tissue>
    </source>
</reference>
<gene>
    <name evidence="8" type="ORF">HHUSO_G35685</name>
</gene>
<evidence type="ECO:0000256" key="1">
    <source>
        <dbReference type="ARBA" id="ARBA00001933"/>
    </source>
</evidence>
<dbReference type="Gene3D" id="3.40.640.10">
    <property type="entry name" value="Type I PLP-dependent aspartate aminotransferase-like (Major domain)"/>
    <property type="match status" value="1"/>
</dbReference>
<dbReference type="InterPro" id="IPR015424">
    <property type="entry name" value="PyrdxlP-dep_Trfase"/>
</dbReference>
<evidence type="ECO:0000256" key="5">
    <source>
        <dbReference type="ARBA" id="ARBA00022898"/>
    </source>
</evidence>
<dbReference type="CDD" id="cd06450">
    <property type="entry name" value="DOPA_deC_like"/>
    <property type="match status" value="1"/>
</dbReference>
<evidence type="ECO:0000256" key="3">
    <source>
        <dbReference type="ARBA" id="ARBA00011738"/>
    </source>
</evidence>
<dbReference type="PANTHER" id="PTHR45677">
    <property type="entry name" value="GLUTAMATE DECARBOXYLASE-RELATED"/>
    <property type="match status" value="1"/>
</dbReference>
<comment type="subunit">
    <text evidence="3">Homodimer.</text>
</comment>
<evidence type="ECO:0000313" key="8">
    <source>
        <dbReference type="EMBL" id="KAK6466861.1"/>
    </source>
</evidence>
<keyword evidence="5 7" id="KW-0663">Pyridoxal phosphate</keyword>
<evidence type="ECO:0000313" key="9">
    <source>
        <dbReference type="Proteomes" id="UP001369086"/>
    </source>
</evidence>
<keyword evidence="9" id="KW-1185">Reference proteome</keyword>
<evidence type="ECO:0000256" key="7">
    <source>
        <dbReference type="RuleBase" id="RU000382"/>
    </source>
</evidence>
<protein>
    <submittedName>
        <fullName evidence="8">Cysteine sulfinic acid decarboxylase isoform X1</fullName>
    </submittedName>
</protein>
<name>A0ABR0Y2Z1_HUSHU</name>
<dbReference type="Gene3D" id="3.90.1150.170">
    <property type="match status" value="1"/>
</dbReference>
<evidence type="ECO:0000256" key="2">
    <source>
        <dbReference type="ARBA" id="ARBA00009533"/>
    </source>
</evidence>
<dbReference type="InterPro" id="IPR015421">
    <property type="entry name" value="PyrdxlP-dep_Trfase_major"/>
</dbReference>
<accession>A0ABR0Y2Z1</accession>